<dbReference type="InterPro" id="IPR015943">
    <property type="entry name" value="WD40/YVTN_repeat-like_dom_sf"/>
</dbReference>
<dbReference type="RefSeq" id="XP_009155745.1">
    <property type="nucleotide sequence ID" value="XM_009157497.1"/>
</dbReference>
<dbReference type="GO" id="GO:0005669">
    <property type="term" value="C:transcription factor TFIID complex"/>
    <property type="evidence" value="ECO:0007669"/>
    <property type="project" value="TreeGrafter"/>
</dbReference>
<dbReference type="GeneID" id="20308066"/>
<feature type="region of interest" description="Disordered" evidence="9">
    <location>
        <begin position="144"/>
        <end position="168"/>
    </location>
</feature>
<gene>
    <name evidence="11" type="ORF">HMPREF1120_03427</name>
</gene>
<dbReference type="Pfam" id="PF00400">
    <property type="entry name" value="WD40"/>
    <property type="match status" value="6"/>
</dbReference>
<dbReference type="Proteomes" id="UP000007304">
    <property type="component" value="Unassembled WGS sequence"/>
</dbReference>
<accession>H6BWU3</accession>
<feature type="domain" description="TFIID subunit TAF5 NTD2" evidence="10">
    <location>
        <begin position="209"/>
        <end position="337"/>
    </location>
</feature>
<feature type="compositionally biased region" description="Pro residues" evidence="9">
    <location>
        <begin position="157"/>
        <end position="168"/>
    </location>
</feature>
<evidence type="ECO:0000256" key="1">
    <source>
        <dbReference type="ARBA" id="ARBA00004123"/>
    </source>
</evidence>
<dbReference type="CDD" id="cd08044">
    <property type="entry name" value="TAF5_NTD2"/>
    <property type="match status" value="1"/>
</dbReference>
<feature type="compositionally biased region" description="Low complexity" evidence="9">
    <location>
        <begin position="808"/>
        <end position="860"/>
    </location>
</feature>
<dbReference type="AlphaFoldDB" id="H6BWU3"/>
<feature type="compositionally biased region" description="Low complexity" evidence="9">
    <location>
        <begin position="764"/>
        <end position="797"/>
    </location>
</feature>
<evidence type="ECO:0000256" key="8">
    <source>
        <dbReference type="PROSITE-ProRule" id="PRU00221"/>
    </source>
</evidence>
<dbReference type="OMA" id="DAQHYEQ"/>
<keyword evidence="6" id="KW-0804">Transcription</keyword>
<dbReference type="CDD" id="cd00200">
    <property type="entry name" value="WD40"/>
    <property type="match status" value="1"/>
</dbReference>
<dbReference type="VEuPathDB" id="FungiDB:HMPREF1120_03427"/>
<dbReference type="InterPro" id="IPR007582">
    <property type="entry name" value="TFIID_NTD2"/>
</dbReference>
<comment type="similarity">
    <text evidence="2">Belongs to the WD repeat TAF5 family.</text>
</comment>
<dbReference type="eggNOG" id="KOG0263">
    <property type="taxonomic scope" value="Eukaryota"/>
</dbReference>
<keyword evidence="11" id="KW-0396">Initiation factor</keyword>
<dbReference type="PANTHER" id="PTHR19879:SF1">
    <property type="entry name" value="CANNONBALL-RELATED"/>
    <property type="match status" value="1"/>
</dbReference>
<keyword evidence="12" id="KW-1185">Reference proteome</keyword>
<keyword evidence="5" id="KW-0805">Transcription regulation</keyword>
<keyword evidence="11" id="KW-0648">Protein biosynthesis</keyword>
<organism evidence="11 12">
    <name type="scientific">Exophiala dermatitidis (strain ATCC 34100 / CBS 525.76 / NIH/UT8656)</name>
    <name type="common">Black yeast</name>
    <name type="synonym">Wangiella dermatitidis</name>
    <dbReference type="NCBI Taxonomy" id="858893"/>
    <lineage>
        <taxon>Eukaryota</taxon>
        <taxon>Fungi</taxon>
        <taxon>Dikarya</taxon>
        <taxon>Ascomycota</taxon>
        <taxon>Pezizomycotina</taxon>
        <taxon>Eurotiomycetes</taxon>
        <taxon>Chaetothyriomycetidae</taxon>
        <taxon>Chaetothyriales</taxon>
        <taxon>Herpotrichiellaceae</taxon>
        <taxon>Exophiala</taxon>
    </lineage>
</organism>
<dbReference type="PROSITE" id="PS00678">
    <property type="entry name" value="WD_REPEATS_1"/>
    <property type="match status" value="1"/>
</dbReference>
<sequence>MASEQPPDEGNGPPGSGGKQSTPRRLQPNSPGRTPLRTLVPTSPSGKSPNPVGRPRNSLSRPSTPVAAGATPVAAAGTPMAAGGTPMAAGEPPVATAPHAEALKSLPAFHQPGAGNIFVNYSATDFGVQPPSVHTRAGVVLPHLGPVSSRASSPSPARAPPPPRAPTPAPVIDYLAKKGYHRTEATLRAESANQEIPKDADIKPTPPGPPRYFEFFSRLVAWTDDTLDIYKAEVKRLLWPIFVYAYLDLVKKFYPKEANRLFVKYQDDFKGEHEPELRSLQYITLPEHGDDKVAKLYRDNKYRVNITLAAFTTFMTFLESLPDTGFKLLASIVEEYIDVRTVDRAADDRYSFAAVIDRARQGQDMPAEDEGIPGHRPGNAISSTDPTVGNNLATLKLGKLPMEKDLEEDVRGDLMDLDLVTTPKEGRETLVQTHERFNIKQEDEDEGPSRSEIPFPPSTVYDVAIEVQRIREVRDRLKIDSRTGGVGPQLNVVMYTFHNTHDGINCFDISGDSNLIAAGYYASIIRVWTLDGSPLGPEVDGKKQNSRRLIGHSGPVFSVSFCPASFRPDPKGIDPTARWLLSSSADGTVRLWSLLTFAPVVIYKGHVGPVWDVKWGPFGHYFLSSGADKTARIWMTDKIRQVRLLAGHDDGIDCVAWHPNSSYVFTASSDKTVRMWAVTNGNAVRMFTGHTGMITAMACSRDGKLLASADETGVILIWDLAPGRLLKKFRGHGKVGIYSLTWNVESTVLVSGSHDCTVRAWDVTGPAKEGTPATTTATATNPTATATAGPSSTGKAADGATGSKDGDGTTANASTTSAPPATSGSTGGSATAGPSTTAAGGSAAGAAGPGAAAGASGASAGHKKRGKEAGVSNDQISAFLTKNSPVYLTKFTNMNLILAAGCYLPEQAKFNN</sequence>
<evidence type="ECO:0000256" key="7">
    <source>
        <dbReference type="ARBA" id="ARBA00023242"/>
    </source>
</evidence>
<evidence type="ECO:0000256" key="9">
    <source>
        <dbReference type="SAM" id="MobiDB-lite"/>
    </source>
</evidence>
<dbReference type="Gene3D" id="1.25.40.500">
    <property type="entry name" value="TFIID subunit TAF5, NTD2 domain"/>
    <property type="match status" value="1"/>
</dbReference>
<keyword evidence="4" id="KW-0677">Repeat</keyword>
<reference evidence="11" key="1">
    <citation type="submission" date="2011-07" db="EMBL/GenBank/DDBJ databases">
        <title>The Genome Sequence of Exophiala (Wangiella) dermatitidis NIH/UT8656.</title>
        <authorList>
            <consortium name="The Broad Institute Genome Sequencing Platform"/>
            <person name="Cuomo C."/>
            <person name="Wang Z."/>
            <person name="Hunicke-Smith S."/>
            <person name="Szanislo P.J."/>
            <person name="Earl A."/>
            <person name="Young S.K."/>
            <person name="Zeng Q."/>
            <person name="Gargeya S."/>
            <person name="Fitzgerald M."/>
            <person name="Haas B."/>
            <person name="Abouelleil A."/>
            <person name="Alvarado L."/>
            <person name="Arachchi H.M."/>
            <person name="Berlin A."/>
            <person name="Brown A."/>
            <person name="Chapman S.B."/>
            <person name="Chen Z."/>
            <person name="Dunbar C."/>
            <person name="Freedman E."/>
            <person name="Gearin G."/>
            <person name="Gellesch M."/>
            <person name="Goldberg J."/>
            <person name="Griggs A."/>
            <person name="Gujja S."/>
            <person name="Heiman D."/>
            <person name="Howarth C."/>
            <person name="Larson L."/>
            <person name="Lui A."/>
            <person name="MacDonald P.J.P."/>
            <person name="Montmayeur A."/>
            <person name="Murphy C."/>
            <person name="Neiman D."/>
            <person name="Pearson M."/>
            <person name="Priest M."/>
            <person name="Roberts A."/>
            <person name="Saif S."/>
            <person name="Shea T."/>
            <person name="Shenoy N."/>
            <person name="Sisk P."/>
            <person name="Stolte C."/>
            <person name="Sykes S."/>
            <person name="Wortman J."/>
            <person name="Nusbaum C."/>
            <person name="Birren B."/>
        </authorList>
    </citation>
    <scope>NUCLEOTIDE SEQUENCE</scope>
    <source>
        <strain evidence="11">NIH/UT8656</strain>
    </source>
</reference>
<feature type="repeat" description="WD" evidence="8">
    <location>
        <begin position="574"/>
        <end position="594"/>
    </location>
</feature>
<feature type="repeat" description="WD" evidence="8">
    <location>
        <begin position="687"/>
        <end position="728"/>
    </location>
</feature>
<name>H6BWU3_EXODN</name>
<dbReference type="PROSITE" id="PS50896">
    <property type="entry name" value="LISH"/>
    <property type="match status" value="1"/>
</dbReference>
<dbReference type="HOGENOM" id="CLU_005884_0_2_1"/>
<feature type="repeat" description="WD" evidence="8">
    <location>
        <begin position="645"/>
        <end position="686"/>
    </location>
</feature>
<dbReference type="SUPFAM" id="SSF160897">
    <property type="entry name" value="Taf5 N-terminal domain-like"/>
    <property type="match status" value="1"/>
</dbReference>
<dbReference type="InterPro" id="IPR020472">
    <property type="entry name" value="WD40_PAC1"/>
</dbReference>
<dbReference type="SUPFAM" id="SSF50978">
    <property type="entry name" value="WD40 repeat-like"/>
    <property type="match status" value="1"/>
</dbReference>
<dbReference type="InterPro" id="IPR001680">
    <property type="entry name" value="WD40_rpt"/>
</dbReference>
<dbReference type="GO" id="GO:0003743">
    <property type="term" value="F:translation initiation factor activity"/>
    <property type="evidence" value="ECO:0007669"/>
    <property type="project" value="UniProtKB-KW"/>
</dbReference>
<dbReference type="PANTHER" id="PTHR19879">
    <property type="entry name" value="TRANSCRIPTION INITIATION FACTOR TFIID"/>
    <property type="match status" value="1"/>
</dbReference>
<dbReference type="EMBL" id="JH226132">
    <property type="protein sequence ID" value="EHY55284.1"/>
    <property type="molecule type" value="Genomic_DNA"/>
</dbReference>
<evidence type="ECO:0000256" key="3">
    <source>
        <dbReference type="ARBA" id="ARBA00022574"/>
    </source>
</evidence>
<feature type="repeat" description="WD" evidence="8">
    <location>
        <begin position="603"/>
        <end position="634"/>
    </location>
</feature>
<keyword evidence="7" id="KW-0539">Nucleus</keyword>
<dbReference type="PROSITE" id="PS50082">
    <property type="entry name" value="WD_REPEATS_2"/>
    <property type="match status" value="5"/>
</dbReference>
<dbReference type="InterPro" id="IPR036322">
    <property type="entry name" value="WD40_repeat_dom_sf"/>
</dbReference>
<dbReference type="Gene3D" id="2.130.10.10">
    <property type="entry name" value="YVTN repeat-like/Quinoprotein amine dehydrogenase"/>
    <property type="match status" value="2"/>
</dbReference>
<evidence type="ECO:0000313" key="11">
    <source>
        <dbReference type="EMBL" id="EHY55284.1"/>
    </source>
</evidence>
<dbReference type="GO" id="GO:0006367">
    <property type="term" value="P:transcription initiation at RNA polymerase II promoter"/>
    <property type="evidence" value="ECO:0007669"/>
    <property type="project" value="TreeGrafter"/>
</dbReference>
<keyword evidence="3 8" id="KW-0853">WD repeat</keyword>
<dbReference type="InterPro" id="IPR019775">
    <property type="entry name" value="WD40_repeat_CS"/>
</dbReference>
<evidence type="ECO:0000256" key="5">
    <source>
        <dbReference type="ARBA" id="ARBA00023015"/>
    </source>
</evidence>
<comment type="subcellular location">
    <subcellularLocation>
        <location evidence="1">Nucleus</location>
    </subcellularLocation>
</comment>
<dbReference type="InterPro" id="IPR006594">
    <property type="entry name" value="LisH"/>
</dbReference>
<feature type="compositionally biased region" description="Low complexity" evidence="9">
    <location>
        <begin position="64"/>
        <end position="90"/>
    </location>
</feature>
<feature type="region of interest" description="Disordered" evidence="9">
    <location>
        <begin position="1"/>
        <end position="93"/>
    </location>
</feature>
<dbReference type="Pfam" id="PF04494">
    <property type="entry name" value="TFIID_NTD2"/>
    <property type="match status" value="1"/>
</dbReference>
<dbReference type="InterPro" id="IPR037264">
    <property type="entry name" value="TFIID_NTD2_sf"/>
</dbReference>
<dbReference type="InParanoid" id="H6BWU3"/>
<feature type="repeat" description="WD" evidence="8">
    <location>
        <begin position="737"/>
        <end position="763"/>
    </location>
</feature>
<dbReference type="PRINTS" id="PR00320">
    <property type="entry name" value="GPROTEINBRPT"/>
</dbReference>
<dbReference type="STRING" id="858893.H6BWU3"/>
<evidence type="ECO:0000256" key="6">
    <source>
        <dbReference type="ARBA" id="ARBA00023163"/>
    </source>
</evidence>
<protein>
    <submittedName>
        <fullName evidence="11">Transcription initiation factor TFIID subunit D4</fullName>
    </submittedName>
</protein>
<proteinExistence type="inferred from homology"/>
<dbReference type="SMART" id="SM00320">
    <property type="entry name" value="WD40"/>
    <property type="match status" value="6"/>
</dbReference>
<feature type="region of interest" description="Disordered" evidence="9">
    <location>
        <begin position="764"/>
        <end position="870"/>
    </location>
</feature>
<evidence type="ECO:0000313" key="12">
    <source>
        <dbReference type="Proteomes" id="UP000007304"/>
    </source>
</evidence>
<evidence type="ECO:0000256" key="4">
    <source>
        <dbReference type="ARBA" id="ARBA00022737"/>
    </source>
</evidence>
<evidence type="ECO:0000256" key="2">
    <source>
        <dbReference type="ARBA" id="ARBA00009435"/>
    </source>
</evidence>
<evidence type="ECO:0000259" key="10">
    <source>
        <dbReference type="Pfam" id="PF04494"/>
    </source>
</evidence>
<dbReference type="PROSITE" id="PS50294">
    <property type="entry name" value="WD_REPEATS_REGION"/>
    <property type="match status" value="3"/>
</dbReference>
<dbReference type="OrthoDB" id="10266330at2759"/>
<dbReference type="GO" id="GO:0016251">
    <property type="term" value="F:RNA polymerase II general transcription initiation factor activity"/>
    <property type="evidence" value="ECO:0007669"/>
    <property type="project" value="TreeGrafter"/>
</dbReference>
<feature type="compositionally biased region" description="Polar residues" evidence="9">
    <location>
        <begin position="19"/>
        <end position="32"/>
    </location>
</feature>